<reference evidence="6" key="1">
    <citation type="submission" date="2025-08" db="UniProtKB">
        <authorList>
            <consortium name="Ensembl"/>
        </authorList>
    </citation>
    <scope>IDENTIFICATION</scope>
</reference>
<feature type="compositionally biased region" description="Polar residues" evidence="5">
    <location>
        <begin position="117"/>
        <end position="134"/>
    </location>
</feature>
<feature type="compositionally biased region" description="Polar residues" evidence="5">
    <location>
        <begin position="143"/>
        <end position="159"/>
    </location>
</feature>
<dbReference type="OMA" id="DPKHLLW"/>
<name>A0A3Q2YJI3_HIPCM</name>
<protein>
    <submittedName>
        <fullName evidence="6">Ribonuclease P 21 subunit</fullName>
    </submittedName>
</protein>
<dbReference type="Gene3D" id="6.20.50.20">
    <property type="match status" value="1"/>
</dbReference>
<evidence type="ECO:0000256" key="1">
    <source>
        <dbReference type="ARBA" id="ARBA00022694"/>
    </source>
</evidence>
<dbReference type="GO" id="GO:0046872">
    <property type="term" value="F:metal ion binding"/>
    <property type="evidence" value="ECO:0007669"/>
    <property type="project" value="UniProtKB-KW"/>
</dbReference>
<evidence type="ECO:0000256" key="5">
    <source>
        <dbReference type="SAM" id="MobiDB-lite"/>
    </source>
</evidence>
<dbReference type="CTD" id="79897"/>
<evidence type="ECO:0000256" key="3">
    <source>
        <dbReference type="ARBA" id="ARBA00022833"/>
    </source>
</evidence>
<dbReference type="GO" id="GO:0005655">
    <property type="term" value="C:nucleolar ribonuclease P complex"/>
    <property type="evidence" value="ECO:0007669"/>
    <property type="project" value="TreeGrafter"/>
</dbReference>
<evidence type="ECO:0000256" key="2">
    <source>
        <dbReference type="ARBA" id="ARBA00022723"/>
    </source>
</evidence>
<keyword evidence="3" id="KW-0862">Zinc</keyword>
<dbReference type="GeneID" id="109532437"/>
<dbReference type="PANTHER" id="PTHR14742:SF0">
    <property type="entry name" value="RIBONUCLEASE P PROTEIN SUBUNIT P21"/>
    <property type="match status" value="1"/>
</dbReference>
<sequence length="159" mass="18195">MSGHVKDKEAYLRLNYLYQAAHCVLNQNPNNVELSRFYCFTQRTIARRLVLRQDPSVKRTICKKCCTLLVPGLTATTRQRKRGKKRSITILRCLSCKQSKTLLNNPDYCLWQDRPESQAQQKQPDQNAPVQSQPKKSKPARFDSSNPSTSTATVEQTPP</sequence>
<dbReference type="Ensembl" id="ENSHCOT00000027365.1">
    <property type="protein sequence ID" value="ENSHCOP00000013582.1"/>
    <property type="gene ID" value="ENSHCOG00000016770.1"/>
</dbReference>
<evidence type="ECO:0000313" key="6">
    <source>
        <dbReference type="Ensembl" id="ENSHCOP00000013582.1"/>
    </source>
</evidence>
<reference evidence="6" key="2">
    <citation type="submission" date="2025-09" db="UniProtKB">
        <authorList>
            <consortium name="Ensembl"/>
        </authorList>
    </citation>
    <scope>IDENTIFICATION</scope>
</reference>
<dbReference type="OrthoDB" id="128536at2759"/>
<dbReference type="STRING" id="109280.ENSHCOP00000013582"/>
<evidence type="ECO:0000313" key="7">
    <source>
        <dbReference type="Proteomes" id="UP000264820"/>
    </source>
</evidence>
<proteinExistence type="inferred from homology"/>
<dbReference type="Pfam" id="PF04032">
    <property type="entry name" value="Rpr2"/>
    <property type="match status" value="1"/>
</dbReference>
<keyword evidence="2" id="KW-0479">Metal-binding</keyword>
<keyword evidence="7" id="KW-1185">Reference proteome</keyword>
<dbReference type="GeneTree" id="ENSGT00390000003020"/>
<evidence type="ECO:0000256" key="4">
    <source>
        <dbReference type="ARBA" id="ARBA00038402"/>
    </source>
</evidence>
<feature type="region of interest" description="Disordered" evidence="5">
    <location>
        <begin position="114"/>
        <end position="159"/>
    </location>
</feature>
<dbReference type="InterPro" id="IPR007175">
    <property type="entry name" value="Rpr2/Snm1/Rpp21"/>
</dbReference>
<organism evidence="6 7">
    <name type="scientific">Hippocampus comes</name>
    <name type="common">Tiger tail seahorse</name>
    <dbReference type="NCBI Taxonomy" id="109280"/>
    <lineage>
        <taxon>Eukaryota</taxon>
        <taxon>Metazoa</taxon>
        <taxon>Chordata</taxon>
        <taxon>Craniata</taxon>
        <taxon>Vertebrata</taxon>
        <taxon>Euteleostomi</taxon>
        <taxon>Actinopterygii</taxon>
        <taxon>Neopterygii</taxon>
        <taxon>Teleostei</taxon>
        <taxon>Neoteleostei</taxon>
        <taxon>Acanthomorphata</taxon>
        <taxon>Syngnathiaria</taxon>
        <taxon>Syngnathiformes</taxon>
        <taxon>Syngnathoidei</taxon>
        <taxon>Syngnathidae</taxon>
        <taxon>Hippocampus</taxon>
    </lineage>
</organism>
<comment type="similarity">
    <text evidence="4">Belongs to the eukaryotic/archaeal RNase P protein component 4 family.</text>
</comment>
<dbReference type="RefSeq" id="XP_019752891.1">
    <property type="nucleotide sequence ID" value="XM_019897332.1"/>
</dbReference>
<dbReference type="Proteomes" id="UP000264820">
    <property type="component" value="Unplaced"/>
</dbReference>
<dbReference type="KEGG" id="hcq:109532437"/>
<dbReference type="GO" id="GO:0008033">
    <property type="term" value="P:tRNA processing"/>
    <property type="evidence" value="ECO:0007669"/>
    <property type="project" value="UniProtKB-KW"/>
</dbReference>
<accession>A0A3Q2YJI3</accession>
<keyword evidence="1" id="KW-0819">tRNA processing</keyword>
<dbReference type="AlphaFoldDB" id="A0A3Q2YJI3"/>
<dbReference type="PANTHER" id="PTHR14742">
    <property type="entry name" value="RIBONUCLEASE P SUBUNIT P21"/>
    <property type="match status" value="1"/>
</dbReference>